<dbReference type="AlphaFoldDB" id="A0A2S5CT58"/>
<gene>
    <name evidence="1" type="ORF">AADEFJLK_01037</name>
</gene>
<dbReference type="Proteomes" id="UP000237423">
    <property type="component" value="Unassembled WGS sequence"/>
</dbReference>
<protein>
    <submittedName>
        <fullName evidence="1">Uncharacterized protein</fullName>
    </submittedName>
</protein>
<dbReference type="RefSeq" id="WP_103973505.1">
    <property type="nucleotide sequence ID" value="NZ_PGFZ01000001.1"/>
</dbReference>
<proteinExistence type="predicted"/>
<organism evidence="1 2">
    <name type="scientific">Methylovulum psychrotolerans</name>
    <dbReference type="NCBI Taxonomy" id="1704499"/>
    <lineage>
        <taxon>Bacteria</taxon>
        <taxon>Pseudomonadati</taxon>
        <taxon>Pseudomonadota</taxon>
        <taxon>Gammaproteobacteria</taxon>
        <taxon>Methylococcales</taxon>
        <taxon>Methylococcaceae</taxon>
        <taxon>Methylovulum</taxon>
    </lineage>
</organism>
<name>A0A2S5CT58_9GAMM</name>
<comment type="caution">
    <text evidence="1">The sequence shown here is derived from an EMBL/GenBank/DDBJ whole genome shotgun (WGS) entry which is preliminary data.</text>
</comment>
<evidence type="ECO:0000313" key="2">
    <source>
        <dbReference type="Proteomes" id="UP000237423"/>
    </source>
</evidence>
<evidence type="ECO:0000313" key="1">
    <source>
        <dbReference type="EMBL" id="POZ53995.1"/>
    </source>
</evidence>
<reference evidence="1 2" key="1">
    <citation type="submission" date="2017-11" db="EMBL/GenBank/DDBJ databases">
        <title>Draft Genome Sequence of Methylobacter psychrotolerans Sph1T, an Obligate Methanotroph from Low-Temperature Environments.</title>
        <authorList>
            <person name="Oshkin I.Y."/>
            <person name="Miroshnikov K."/>
            <person name="Belova S.E."/>
            <person name="Korzhenkov A."/>
            <person name="Toshchakov S.V."/>
            <person name="Dedysh S.N."/>
        </authorList>
    </citation>
    <scope>NUCLEOTIDE SEQUENCE [LARGE SCALE GENOMIC DNA]</scope>
    <source>
        <strain evidence="1 2">Sph1</strain>
    </source>
</reference>
<sequence>MSLSTTELQLHCQEIRKLSQRKKGLVVLCEGNINEIKGRVERYRRLEIFPDANFYKACIPTWWTEKRPTFVPCGDRKDVIDSYFALVNTPASSDAETNTHQAQFFAIIDLDLQPHTFSDYTVADTEALYALYYQNGTCQAIGINQHGIFITGLIYKEAYFLIPDLQPLFDNHISRIFYQGQPLNLENLYHTMAQALADDKNLRTHFQRACNRLQHIATLDLSDIAALQESWRQAFLTADEPDKSQLIYALLTIHQVKDYWQAFNTMDTLPEARFKEQLTLAIGDFYARQPPESGHHLPCFFNALSAHNI</sequence>
<accession>A0A2S5CT58</accession>
<dbReference type="EMBL" id="PGFZ01000001">
    <property type="protein sequence ID" value="POZ53995.1"/>
    <property type="molecule type" value="Genomic_DNA"/>
</dbReference>